<evidence type="ECO:0000256" key="9">
    <source>
        <dbReference type="ARBA" id="ARBA00047811"/>
    </source>
</evidence>
<keyword evidence="13" id="KW-0472">Membrane</keyword>
<keyword evidence="2" id="KW-0723">Serine/threonine-protein kinase</keyword>
<evidence type="ECO:0000256" key="1">
    <source>
        <dbReference type="ARBA" id="ARBA00004123"/>
    </source>
</evidence>
<evidence type="ECO:0000256" key="13">
    <source>
        <dbReference type="SAM" id="Phobius"/>
    </source>
</evidence>
<dbReference type="Gene3D" id="1.10.510.10">
    <property type="entry name" value="Transferase(Phosphotransferase) domain 1"/>
    <property type="match status" value="1"/>
</dbReference>
<dbReference type="GO" id="GO:0008353">
    <property type="term" value="F:RNA polymerase II CTD heptapeptide repeat kinase activity"/>
    <property type="evidence" value="ECO:0007669"/>
    <property type="project" value="UniProtKB-EC"/>
</dbReference>
<evidence type="ECO:0000256" key="12">
    <source>
        <dbReference type="PROSITE-ProRule" id="PRU10141"/>
    </source>
</evidence>
<dbReference type="SMART" id="SM00220">
    <property type="entry name" value="S_TKc"/>
    <property type="match status" value="1"/>
</dbReference>
<keyword evidence="5 12" id="KW-0547">Nucleotide-binding</keyword>
<dbReference type="PROSITE" id="PS00107">
    <property type="entry name" value="PROTEIN_KINASE_ATP"/>
    <property type="match status" value="1"/>
</dbReference>
<comment type="subcellular location">
    <subcellularLocation>
        <location evidence="1">Nucleus</location>
    </subcellularLocation>
</comment>
<evidence type="ECO:0000256" key="6">
    <source>
        <dbReference type="ARBA" id="ARBA00022777"/>
    </source>
</evidence>
<keyword evidence="3" id="KW-0597">Phosphoprotein</keyword>
<dbReference type="Proteomes" id="UP000050640">
    <property type="component" value="Unplaced"/>
</dbReference>
<feature type="binding site" evidence="12">
    <location>
        <position position="51"/>
    </location>
    <ligand>
        <name>ATP</name>
        <dbReference type="ChEBI" id="CHEBI:30616"/>
    </ligand>
</feature>
<feature type="transmembrane region" description="Helical" evidence="13">
    <location>
        <begin position="199"/>
        <end position="220"/>
    </location>
</feature>
<keyword evidence="15" id="KW-1185">Reference proteome</keyword>
<keyword evidence="4" id="KW-0808">Transferase</keyword>
<sequence length="321" mass="37716">MFVKLPEREQRRKKIVVDLEDYHKFEKIGQGGYGTVFEAISKETGKPIAIKVIQANYEEQQQLCVKLQHSVNYNMQTLLNAFLYFNNKKLEMIVFEEDITYLIFERLDMDLRQYIDLIPDNKLMDKIEVKEFLHQILHGVCFCHQRGIMHRDLKPENSLVKGGSVVIKIAHFGLARAINIPMRAYIHEVVTLSYRAQKYYLILGVIHMGLIFGMLDAYLLKWRQNSHFLSILSLPTEETWPGITKVPCYRMYPHCKNPKLEKVIGEYMDCDDLRILKAMLTYNPAQRISTKELIQHAYFEDINKKKKRKVMIAIDLLASRK</sequence>
<evidence type="ECO:0000259" key="14">
    <source>
        <dbReference type="PROSITE" id="PS50011"/>
    </source>
</evidence>
<protein>
    <submittedName>
        <fullName evidence="16">Protein kinase domain-containing protein</fullName>
    </submittedName>
</protein>
<comment type="catalytic activity">
    <reaction evidence="11">
        <text>[DNA-directed RNA polymerase] + ATP = phospho-[DNA-directed RNA polymerase] + ADP + H(+)</text>
        <dbReference type="Rhea" id="RHEA:10216"/>
        <dbReference type="Rhea" id="RHEA-COMP:11321"/>
        <dbReference type="Rhea" id="RHEA-COMP:11322"/>
        <dbReference type="ChEBI" id="CHEBI:15378"/>
        <dbReference type="ChEBI" id="CHEBI:30616"/>
        <dbReference type="ChEBI" id="CHEBI:43176"/>
        <dbReference type="ChEBI" id="CHEBI:68546"/>
        <dbReference type="ChEBI" id="CHEBI:456216"/>
        <dbReference type="EC" id="2.7.11.23"/>
    </reaction>
</comment>
<dbReference type="PANTHER" id="PTHR24056">
    <property type="entry name" value="CELL DIVISION PROTEIN KINASE"/>
    <property type="match status" value="1"/>
</dbReference>
<dbReference type="STRING" id="1147741.A0A0R3S1B6"/>
<organism evidence="15 16">
    <name type="scientific">Elaeophora elaphi</name>
    <dbReference type="NCBI Taxonomy" id="1147741"/>
    <lineage>
        <taxon>Eukaryota</taxon>
        <taxon>Metazoa</taxon>
        <taxon>Ecdysozoa</taxon>
        <taxon>Nematoda</taxon>
        <taxon>Chromadorea</taxon>
        <taxon>Rhabditida</taxon>
        <taxon>Spirurina</taxon>
        <taxon>Spiruromorpha</taxon>
        <taxon>Filarioidea</taxon>
        <taxon>Onchocercidae</taxon>
        <taxon>Elaeophora</taxon>
    </lineage>
</organism>
<accession>A0A0R3S1B6</accession>
<evidence type="ECO:0000256" key="7">
    <source>
        <dbReference type="ARBA" id="ARBA00022840"/>
    </source>
</evidence>
<comment type="catalytic activity">
    <reaction evidence="10">
        <text>L-seryl-[protein] + ATP = O-phospho-L-seryl-[protein] + ADP + H(+)</text>
        <dbReference type="Rhea" id="RHEA:17989"/>
        <dbReference type="Rhea" id="RHEA-COMP:9863"/>
        <dbReference type="Rhea" id="RHEA-COMP:11604"/>
        <dbReference type="ChEBI" id="CHEBI:15378"/>
        <dbReference type="ChEBI" id="CHEBI:29999"/>
        <dbReference type="ChEBI" id="CHEBI:30616"/>
        <dbReference type="ChEBI" id="CHEBI:83421"/>
        <dbReference type="ChEBI" id="CHEBI:456216"/>
        <dbReference type="EC" id="2.7.11.22"/>
    </reaction>
</comment>
<evidence type="ECO:0000256" key="8">
    <source>
        <dbReference type="ARBA" id="ARBA00023242"/>
    </source>
</evidence>
<dbReference type="InterPro" id="IPR000719">
    <property type="entry name" value="Prot_kinase_dom"/>
</dbReference>
<evidence type="ECO:0000313" key="16">
    <source>
        <dbReference type="WBParaSite" id="EEL_0000845201-mRNA-1"/>
    </source>
</evidence>
<dbReference type="WBParaSite" id="EEL_0000845201-mRNA-1">
    <property type="protein sequence ID" value="EEL_0000845201-mRNA-1"/>
    <property type="gene ID" value="EEL_0000845201"/>
</dbReference>
<proteinExistence type="predicted"/>
<dbReference type="PROSITE" id="PS50011">
    <property type="entry name" value="PROTEIN_KINASE_DOM"/>
    <property type="match status" value="1"/>
</dbReference>
<dbReference type="PANTHER" id="PTHR24056:SF334">
    <property type="entry name" value="CYCLIN-DEPENDENT KINASE 1"/>
    <property type="match status" value="1"/>
</dbReference>
<name>A0A0R3S1B6_9BILA</name>
<dbReference type="AlphaFoldDB" id="A0A0R3S1B6"/>
<evidence type="ECO:0000313" key="15">
    <source>
        <dbReference type="Proteomes" id="UP000050640"/>
    </source>
</evidence>
<keyword evidence="7 12" id="KW-0067">ATP-binding</keyword>
<dbReference type="GO" id="GO:0007095">
    <property type="term" value="P:mitotic G2 DNA damage checkpoint signaling"/>
    <property type="evidence" value="ECO:0007669"/>
    <property type="project" value="TreeGrafter"/>
</dbReference>
<reference evidence="16" key="1">
    <citation type="submission" date="2017-02" db="UniProtKB">
        <authorList>
            <consortium name="WormBaseParasite"/>
        </authorList>
    </citation>
    <scope>IDENTIFICATION</scope>
</reference>
<keyword evidence="8" id="KW-0539">Nucleus</keyword>
<dbReference type="GO" id="GO:0005634">
    <property type="term" value="C:nucleus"/>
    <property type="evidence" value="ECO:0007669"/>
    <property type="project" value="UniProtKB-SubCell"/>
</dbReference>
<comment type="catalytic activity">
    <reaction evidence="9">
        <text>L-threonyl-[protein] + ATP = O-phospho-L-threonyl-[protein] + ADP + H(+)</text>
        <dbReference type="Rhea" id="RHEA:46608"/>
        <dbReference type="Rhea" id="RHEA-COMP:11060"/>
        <dbReference type="Rhea" id="RHEA-COMP:11605"/>
        <dbReference type="ChEBI" id="CHEBI:15378"/>
        <dbReference type="ChEBI" id="CHEBI:30013"/>
        <dbReference type="ChEBI" id="CHEBI:30616"/>
        <dbReference type="ChEBI" id="CHEBI:61977"/>
        <dbReference type="ChEBI" id="CHEBI:456216"/>
        <dbReference type="EC" id="2.7.11.22"/>
    </reaction>
</comment>
<evidence type="ECO:0000256" key="11">
    <source>
        <dbReference type="ARBA" id="ARBA00049280"/>
    </source>
</evidence>
<dbReference type="GO" id="GO:0005524">
    <property type="term" value="F:ATP binding"/>
    <property type="evidence" value="ECO:0007669"/>
    <property type="project" value="UniProtKB-UniRule"/>
</dbReference>
<dbReference type="SUPFAM" id="SSF56112">
    <property type="entry name" value="Protein kinase-like (PK-like)"/>
    <property type="match status" value="1"/>
</dbReference>
<dbReference type="InterPro" id="IPR050108">
    <property type="entry name" value="CDK"/>
</dbReference>
<evidence type="ECO:0000256" key="10">
    <source>
        <dbReference type="ARBA" id="ARBA00048367"/>
    </source>
</evidence>
<dbReference type="GO" id="GO:0004693">
    <property type="term" value="F:cyclin-dependent protein serine/threonine kinase activity"/>
    <property type="evidence" value="ECO:0007669"/>
    <property type="project" value="UniProtKB-EC"/>
</dbReference>
<dbReference type="Pfam" id="PF00069">
    <property type="entry name" value="Pkinase"/>
    <property type="match status" value="1"/>
</dbReference>
<dbReference type="Gene3D" id="3.30.200.20">
    <property type="entry name" value="Phosphorylase Kinase, domain 1"/>
    <property type="match status" value="1"/>
</dbReference>
<keyword evidence="13" id="KW-1133">Transmembrane helix</keyword>
<evidence type="ECO:0000256" key="4">
    <source>
        <dbReference type="ARBA" id="ARBA00022679"/>
    </source>
</evidence>
<feature type="domain" description="Protein kinase" evidence="14">
    <location>
        <begin position="22"/>
        <end position="299"/>
    </location>
</feature>
<dbReference type="GO" id="GO:0000086">
    <property type="term" value="P:G2/M transition of mitotic cell cycle"/>
    <property type="evidence" value="ECO:0007669"/>
    <property type="project" value="TreeGrafter"/>
</dbReference>
<keyword evidence="6" id="KW-0418">Kinase</keyword>
<dbReference type="InterPro" id="IPR017441">
    <property type="entry name" value="Protein_kinase_ATP_BS"/>
</dbReference>
<keyword evidence="13" id="KW-0812">Transmembrane</keyword>
<evidence type="ECO:0000256" key="2">
    <source>
        <dbReference type="ARBA" id="ARBA00022527"/>
    </source>
</evidence>
<evidence type="ECO:0000256" key="3">
    <source>
        <dbReference type="ARBA" id="ARBA00022553"/>
    </source>
</evidence>
<dbReference type="InterPro" id="IPR011009">
    <property type="entry name" value="Kinase-like_dom_sf"/>
</dbReference>
<evidence type="ECO:0000256" key="5">
    <source>
        <dbReference type="ARBA" id="ARBA00022741"/>
    </source>
</evidence>